<name>A0A1H1FUD9_9ACTN</name>
<sequence length="225" mass="23640">MAATGRVTGPALLGVGPFGEHVVGVLTARLPRARIVREDGLADAFATANAVVIALWRPADAFCARADAMAHENGTPWLPIVLRHPHVLVGPLVRPGVGPCFDCYRRRLAQHDPDWANTARVHAAYDADPALGPRGFLPPHARAAAGIAASMLRRAGEPAGREPYGWAPGEVVALSTGDLSVTGHAVLPCHGCERCAAAFGRGVDRTAVLETALRTVSEAAHVRSR</sequence>
<evidence type="ECO:0000313" key="1">
    <source>
        <dbReference type="EMBL" id="SDR04535.1"/>
    </source>
</evidence>
<dbReference type="OrthoDB" id="9204719at2"/>
<dbReference type="STRING" id="35622.SAMN04489764_3189"/>
<dbReference type="NCBIfam" id="TIGR03882">
    <property type="entry name" value="cyclo_dehyd_2"/>
    <property type="match status" value="1"/>
</dbReference>
<evidence type="ECO:0000313" key="2">
    <source>
        <dbReference type="Proteomes" id="UP000217103"/>
    </source>
</evidence>
<dbReference type="Gene3D" id="3.40.50.720">
    <property type="entry name" value="NAD(P)-binding Rossmann-like Domain"/>
    <property type="match status" value="1"/>
</dbReference>
<organism evidence="1 2">
    <name type="scientific">Thermostaphylospora chromogena</name>
    <dbReference type="NCBI Taxonomy" id="35622"/>
    <lineage>
        <taxon>Bacteria</taxon>
        <taxon>Bacillati</taxon>
        <taxon>Actinomycetota</taxon>
        <taxon>Actinomycetes</taxon>
        <taxon>Streptosporangiales</taxon>
        <taxon>Thermomonosporaceae</taxon>
        <taxon>Thermostaphylospora</taxon>
    </lineage>
</organism>
<dbReference type="EMBL" id="FNKK01000002">
    <property type="protein sequence ID" value="SDR04535.1"/>
    <property type="molecule type" value="Genomic_DNA"/>
</dbReference>
<dbReference type="AlphaFoldDB" id="A0A1H1FUD9"/>
<dbReference type="RefSeq" id="WP_131815556.1">
    <property type="nucleotide sequence ID" value="NZ_FNKK01000002.1"/>
</dbReference>
<dbReference type="Proteomes" id="UP000217103">
    <property type="component" value="Unassembled WGS sequence"/>
</dbReference>
<gene>
    <name evidence="1" type="ORF">SAMN04489764_3189</name>
</gene>
<dbReference type="InterPro" id="IPR022291">
    <property type="entry name" value="Bacteriocin_synth_cyclodeHase"/>
</dbReference>
<accession>A0A1H1FUD9</accession>
<protein>
    <submittedName>
        <fullName evidence="1">Bacteriocin biosynthesis cyclodehydratase domain-containing protein</fullName>
    </submittedName>
</protein>
<keyword evidence="2" id="KW-1185">Reference proteome</keyword>
<proteinExistence type="predicted"/>
<reference evidence="1 2" key="1">
    <citation type="submission" date="2016-10" db="EMBL/GenBank/DDBJ databases">
        <authorList>
            <person name="de Groot N.N."/>
        </authorList>
    </citation>
    <scope>NUCLEOTIDE SEQUENCE [LARGE SCALE GENOMIC DNA]</scope>
    <source>
        <strain evidence="1 2">DSM 43794</strain>
    </source>
</reference>